<organism evidence="2 3">
    <name type="scientific">Paraglomus brasilianum</name>
    <dbReference type="NCBI Taxonomy" id="144538"/>
    <lineage>
        <taxon>Eukaryota</taxon>
        <taxon>Fungi</taxon>
        <taxon>Fungi incertae sedis</taxon>
        <taxon>Mucoromycota</taxon>
        <taxon>Glomeromycotina</taxon>
        <taxon>Glomeromycetes</taxon>
        <taxon>Paraglomerales</taxon>
        <taxon>Paraglomeraceae</taxon>
        <taxon>Paraglomus</taxon>
    </lineage>
</organism>
<dbReference type="EMBL" id="CAJVPI010000327">
    <property type="protein sequence ID" value="CAG8519884.1"/>
    <property type="molecule type" value="Genomic_DNA"/>
</dbReference>
<dbReference type="SUPFAM" id="SSF90257">
    <property type="entry name" value="Myosin rod fragments"/>
    <property type="match status" value="1"/>
</dbReference>
<dbReference type="AlphaFoldDB" id="A0A9N9A6L4"/>
<keyword evidence="3" id="KW-1185">Reference proteome</keyword>
<protein>
    <submittedName>
        <fullName evidence="2">5440_t:CDS:1</fullName>
    </submittedName>
</protein>
<name>A0A9N9A6L4_9GLOM</name>
<accession>A0A9N9A6L4</accession>
<keyword evidence="1" id="KW-0175">Coiled coil</keyword>
<sequence>MAQPNLTNIANAFQNLPVVATATQFQNLTTQIQSLTRQQQNFTTQLIKQQQDFTTQLQALTTQTQALTTQIQALTTQIQNLTRQQQDFTRQQQALTQSIDQLEQRTQARIVNFTILDDRTAIEPLNTNAGVIPPNFLQDFNAIKNAQSTEITLLLAAYGQPTNGNLTTRKRRLAKYLGIRSLF</sequence>
<evidence type="ECO:0000313" key="3">
    <source>
        <dbReference type="Proteomes" id="UP000789739"/>
    </source>
</evidence>
<reference evidence="2" key="1">
    <citation type="submission" date="2021-06" db="EMBL/GenBank/DDBJ databases">
        <authorList>
            <person name="Kallberg Y."/>
            <person name="Tangrot J."/>
            <person name="Rosling A."/>
        </authorList>
    </citation>
    <scope>NUCLEOTIDE SEQUENCE</scope>
    <source>
        <strain evidence="2">BR232B</strain>
    </source>
</reference>
<evidence type="ECO:0000256" key="1">
    <source>
        <dbReference type="SAM" id="Coils"/>
    </source>
</evidence>
<evidence type="ECO:0000313" key="2">
    <source>
        <dbReference type="EMBL" id="CAG8519884.1"/>
    </source>
</evidence>
<comment type="caution">
    <text evidence="2">The sequence shown here is derived from an EMBL/GenBank/DDBJ whole genome shotgun (WGS) entry which is preliminary data.</text>
</comment>
<feature type="coiled-coil region" evidence="1">
    <location>
        <begin position="57"/>
        <end position="105"/>
    </location>
</feature>
<gene>
    <name evidence="2" type="ORF">PBRASI_LOCUS3568</name>
</gene>
<dbReference type="Proteomes" id="UP000789739">
    <property type="component" value="Unassembled WGS sequence"/>
</dbReference>
<dbReference type="OrthoDB" id="2420591at2759"/>
<dbReference type="Gene3D" id="1.10.287.1490">
    <property type="match status" value="1"/>
</dbReference>
<proteinExistence type="predicted"/>